<dbReference type="OrthoDB" id="10432080at2759"/>
<proteinExistence type="predicted"/>
<sequence length="66" mass="7464">MHIRANCKIPKAGKQVRDGRYWTMKTAHQAGAVEPAALDAFHQAAMHAWIKGQYPMLRVRVETSEC</sequence>
<reference evidence="1 2" key="2">
    <citation type="journal article" date="2012" name="PLoS Pathog.">
        <title>Diverse lifestyles and strategies of plant pathogenesis encoded in the genomes of eighteen Dothideomycetes fungi.</title>
        <authorList>
            <person name="Ohm R.A."/>
            <person name="Feau N."/>
            <person name="Henrissat B."/>
            <person name="Schoch C.L."/>
            <person name="Horwitz B.A."/>
            <person name="Barry K.W."/>
            <person name="Condon B.J."/>
            <person name="Copeland A.C."/>
            <person name="Dhillon B."/>
            <person name="Glaser F."/>
            <person name="Hesse C.N."/>
            <person name="Kosti I."/>
            <person name="LaButti K."/>
            <person name="Lindquist E.A."/>
            <person name="Lucas S."/>
            <person name="Salamov A.A."/>
            <person name="Bradshaw R.E."/>
            <person name="Ciuffetti L."/>
            <person name="Hamelin R.C."/>
            <person name="Kema G.H.J."/>
            <person name="Lawrence C."/>
            <person name="Scott J.A."/>
            <person name="Spatafora J.W."/>
            <person name="Turgeon B.G."/>
            <person name="de Wit P.J.G.M."/>
            <person name="Zhong S."/>
            <person name="Goodwin S.B."/>
            <person name="Grigoriev I.V."/>
        </authorList>
    </citation>
    <scope>NUCLEOTIDE SEQUENCE [LARGE SCALE GENOMIC DNA]</scope>
    <source>
        <strain evidence="2">NZE10 / CBS 128990</strain>
    </source>
</reference>
<dbReference type="HOGENOM" id="CLU_2831165_0_0_1"/>
<accession>N1PZD1</accession>
<gene>
    <name evidence="1" type="ORF">DOTSEDRAFT_49271</name>
</gene>
<evidence type="ECO:0000313" key="2">
    <source>
        <dbReference type="Proteomes" id="UP000016933"/>
    </source>
</evidence>
<dbReference type="AlphaFoldDB" id="N1PZD1"/>
<organism evidence="1 2">
    <name type="scientific">Dothistroma septosporum (strain NZE10 / CBS 128990)</name>
    <name type="common">Red band needle blight fungus</name>
    <name type="synonym">Mycosphaerella pini</name>
    <dbReference type="NCBI Taxonomy" id="675120"/>
    <lineage>
        <taxon>Eukaryota</taxon>
        <taxon>Fungi</taxon>
        <taxon>Dikarya</taxon>
        <taxon>Ascomycota</taxon>
        <taxon>Pezizomycotina</taxon>
        <taxon>Dothideomycetes</taxon>
        <taxon>Dothideomycetidae</taxon>
        <taxon>Mycosphaerellales</taxon>
        <taxon>Mycosphaerellaceae</taxon>
        <taxon>Dothistroma</taxon>
    </lineage>
</organism>
<keyword evidence="2" id="KW-1185">Reference proteome</keyword>
<evidence type="ECO:0000313" key="1">
    <source>
        <dbReference type="EMBL" id="EME48881.1"/>
    </source>
</evidence>
<reference evidence="2" key="1">
    <citation type="journal article" date="2012" name="PLoS Genet.">
        <title>The genomes of the fungal plant pathogens Cladosporium fulvum and Dothistroma septosporum reveal adaptation to different hosts and lifestyles but also signatures of common ancestry.</title>
        <authorList>
            <person name="de Wit P.J.G.M."/>
            <person name="van der Burgt A."/>
            <person name="Oekmen B."/>
            <person name="Stergiopoulos I."/>
            <person name="Abd-Elsalam K.A."/>
            <person name="Aerts A.L."/>
            <person name="Bahkali A.H."/>
            <person name="Beenen H.G."/>
            <person name="Chettri P."/>
            <person name="Cox M.P."/>
            <person name="Datema E."/>
            <person name="de Vries R.P."/>
            <person name="Dhillon B."/>
            <person name="Ganley A.R."/>
            <person name="Griffiths S.A."/>
            <person name="Guo Y."/>
            <person name="Hamelin R.C."/>
            <person name="Henrissat B."/>
            <person name="Kabir M.S."/>
            <person name="Jashni M.K."/>
            <person name="Kema G."/>
            <person name="Klaubauf S."/>
            <person name="Lapidus A."/>
            <person name="Levasseur A."/>
            <person name="Lindquist E."/>
            <person name="Mehrabi R."/>
            <person name="Ohm R.A."/>
            <person name="Owen T.J."/>
            <person name="Salamov A."/>
            <person name="Schwelm A."/>
            <person name="Schijlen E."/>
            <person name="Sun H."/>
            <person name="van den Burg H.A."/>
            <person name="van Ham R.C.H.J."/>
            <person name="Zhang S."/>
            <person name="Goodwin S.B."/>
            <person name="Grigoriev I.V."/>
            <person name="Collemare J."/>
            <person name="Bradshaw R.E."/>
        </authorList>
    </citation>
    <scope>NUCLEOTIDE SEQUENCE [LARGE SCALE GENOMIC DNA]</scope>
    <source>
        <strain evidence="2">NZE10 / CBS 128990</strain>
    </source>
</reference>
<dbReference type="Proteomes" id="UP000016933">
    <property type="component" value="Unassembled WGS sequence"/>
</dbReference>
<protein>
    <submittedName>
        <fullName evidence="1">Uncharacterized protein</fullName>
    </submittedName>
</protein>
<dbReference type="EMBL" id="KB446535">
    <property type="protein sequence ID" value="EME48881.1"/>
    <property type="molecule type" value="Genomic_DNA"/>
</dbReference>
<name>N1PZD1_DOTSN</name>